<keyword evidence="1" id="KW-0449">Lipoprotein</keyword>
<keyword evidence="1" id="KW-0614">Plasmid</keyword>
<geneLocation type="plasmid" evidence="1 2">
    <name>pHS1</name>
</geneLocation>
<evidence type="ECO:0000313" key="2">
    <source>
        <dbReference type="Proteomes" id="UP000019028"/>
    </source>
</evidence>
<accession>W0I324</accession>
<proteinExistence type="predicted"/>
<dbReference type="Pfam" id="PF10054">
    <property type="entry name" value="DUF2291"/>
    <property type="match status" value="1"/>
</dbReference>
<dbReference type="EMBL" id="CP006570">
    <property type="protein sequence ID" value="AHF79157.1"/>
    <property type="molecule type" value="Genomic_DNA"/>
</dbReference>
<dbReference type="Proteomes" id="UP000019028">
    <property type="component" value="Plasmid pHS1"/>
</dbReference>
<sequence length="202" mass="22072">MWLTQWGSALIGCSTLLLTACTVVDLDENGKPILPTDPAAKASFADQTPQQIAQQTWQSRVMDAAQQHALDAAALGAQLKTSSSTPRSVFVRLTSRIEQVDRSNAREQKLTFNVNGQPLEVQLGPVMRGNAIRDATSFKFEDFTNQVQFAQLSRAYNREAVKHLPQVDESWANTTASVLMAVTLLDGKITDAAALTLKQETP</sequence>
<protein>
    <submittedName>
        <fullName evidence="1">Putative lipoprotein</fullName>
    </submittedName>
</protein>
<dbReference type="AlphaFoldDB" id="W0I324"/>
<dbReference type="SUPFAM" id="SSF141318">
    <property type="entry name" value="TM0957-like"/>
    <property type="match status" value="1"/>
</dbReference>
<reference evidence="1 2" key="1">
    <citation type="journal article" date="2014" name="Genome Biol. Evol.">
        <title>Genome degeneration and adaptation in a nascent stage of symbiosis.</title>
        <authorList>
            <person name="Oakeson K.F."/>
            <person name="Gil R."/>
            <person name="Clayton A.L."/>
            <person name="Dunn D.M."/>
            <person name="von Niederhausern A.C."/>
            <person name="Hamil C."/>
            <person name="Aoyagi A."/>
            <person name="Duval B."/>
            <person name="Baca A."/>
            <person name="Silva F.J."/>
            <person name="Vallier A."/>
            <person name="Jackson D.G."/>
            <person name="Latorre A."/>
            <person name="Weiss R.B."/>
            <person name="Heddi A."/>
            <person name="Moya A."/>
            <person name="Dale C."/>
        </authorList>
    </citation>
    <scope>NUCLEOTIDE SEQUENCE [LARGE SCALE GENOMIC DNA]</scope>
    <source>
        <strain evidence="1 2">HS1</strain>
        <plasmid evidence="2">Plasmid pHS1</plasmid>
    </source>
</reference>
<organism evidence="1 2">
    <name type="scientific">Sodalis praecaptivus</name>
    <dbReference type="NCBI Taxonomy" id="1239307"/>
    <lineage>
        <taxon>Bacteria</taxon>
        <taxon>Pseudomonadati</taxon>
        <taxon>Pseudomonadota</taxon>
        <taxon>Gammaproteobacteria</taxon>
        <taxon>Enterobacterales</taxon>
        <taxon>Bruguierivoracaceae</taxon>
        <taxon>Sodalis</taxon>
    </lineage>
</organism>
<dbReference type="KEGG" id="sod:Sant_P0111"/>
<evidence type="ECO:0000313" key="1">
    <source>
        <dbReference type="EMBL" id="AHF79157.1"/>
    </source>
</evidence>
<dbReference type="PIRSF" id="PIRSF033535">
    <property type="entry name" value="UCP033535_plp"/>
    <property type="match status" value="1"/>
</dbReference>
<dbReference type="PATRIC" id="fig|1239307.3.peg.4641"/>
<keyword evidence="2" id="KW-1185">Reference proteome</keyword>
<dbReference type="RefSeq" id="WP_025424284.1">
    <property type="nucleotide sequence ID" value="NZ_CP006570.1"/>
</dbReference>
<dbReference type="HOGENOM" id="CLU_076022_1_0_6"/>
<dbReference type="OrthoDB" id="156515at2"/>
<dbReference type="InterPro" id="IPR036215">
    <property type="entry name" value="TM0957-like_sf"/>
</dbReference>
<name>W0I324_9GAMM</name>
<gene>
    <name evidence="1" type="ORF">Sant_P0111</name>
</gene>
<dbReference type="InterPro" id="IPR014582">
    <property type="entry name" value="UCP033535_lipo"/>
</dbReference>